<reference evidence="1" key="1">
    <citation type="submission" date="2014-11" db="EMBL/GenBank/DDBJ databases">
        <authorList>
            <person name="Amaro Gonzalez C."/>
        </authorList>
    </citation>
    <scope>NUCLEOTIDE SEQUENCE</scope>
</reference>
<accession>A0A0E9X577</accession>
<proteinExistence type="predicted"/>
<protein>
    <submittedName>
        <fullName evidence="1">Uncharacterized protein</fullName>
    </submittedName>
</protein>
<evidence type="ECO:0000313" key="1">
    <source>
        <dbReference type="EMBL" id="JAH97872.1"/>
    </source>
</evidence>
<name>A0A0E9X577_ANGAN</name>
<reference evidence="1" key="2">
    <citation type="journal article" date="2015" name="Fish Shellfish Immunol.">
        <title>Early steps in the European eel (Anguilla anguilla)-Vibrio vulnificus interaction in the gills: Role of the RtxA13 toxin.</title>
        <authorList>
            <person name="Callol A."/>
            <person name="Pajuelo D."/>
            <person name="Ebbesson L."/>
            <person name="Teles M."/>
            <person name="MacKenzie S."/>
            <person name="Amaro C."/>
        </authorList>
    </citation>
    <scope>NUCLEOTIDE SEQUENCE</scope>
</reference>
<organism evidence="1">
    <name type="scientific">Anguilla anguilla</name>
    <name type="common">European freshwater eel</name>
    <name type="synonym">Muraena anguilla</name>
    <dbReference type="NCBI Taxonomy" id="7936"/>
    <lineage>
        <taxon>Eukaryota</taxon>
        <taxon>Metazoa</taxon>
        <taxon>Chordata</taxon>
        <taxon>Craniata</taxon>
        <taxon>Vertebrata</taxon>
        <taxon>Euteleostomi</taxon>
        <taxon>Actinopterygii</taxon>
        <taxon>Neopterygii</taxon>
        <taxon>Teleostei</taxon>
        <taxon>Anguilliformes</taxon>
        <taxon>Anguillidae</taxon>
        <taxon>Anguilla</taxon>
    </lineage>
</organism>
<dbReference type="EMBL" id="GBXM01010705">
    <property type="protein sequence ID" value="JAH97872.1"/>
    <property type="molecule type" value="Transcribed_RNA"/>
</dbReference>
<dbReference type="AlphaFoldDB" id="A0A0E9X577"/>
<sequence length="107" mass="12276">MHSQCLNRALDNILDISCGTVKIVRTGLLCPFLLWSNACPVHLVDCMLYLMSPWIKKGDGYIGSALFHPWNTHLFCTQEDEREAFLEIFCCDVMLQRRGCSVQPFHL</sequence>